<dbReference type="InterPro" id="IPR041679">
    <property type="entry name" value="DNA2/NAM7-like_C"/>
</dbReference>
<evidence type="ECO:0000259" key="3">
    <source>
        <dbReference type="Pfam" id="PF13087"/>
    </source>
</evidence>
<name>A0A6A4YBF6_9STRA</name>
<sequence length="893" mass="98269">MSAFRISTIEVAMGRRSSKGAVSEPSTPRMTAALWTSIMKDEEKLSPTVLHLGLPPAVQPNDSYEHKWKKLCLEEFHANLTDFLIAQAQQPRHRTQSQFGDPVVHVQYIENHIAMLSNPPSGASGLVPAELGATLLKHADGWIYVRYAEERSATTLPACFAVKYLTSEFVPRCAPMTTTSRGKMYPAVVFDSFMTLLNRFRSLSRFASAVDPDIQSIIEHPAKAFGKTNSKKHKAMLPVPPRHHESKLNDSQHAILVNLVTPVDYVQGPPGTGKSTFIVELLETRIPKGARVLMCTTTNKAIDSLTEKIARTHHRETLLAVGNETRLGETSQKFLLHNRVANHPATVAMAALKRDIRALAQMAGALVATQAQLTTAENNHARETKQFKLTKAELEAATDDLDVAERELDAAKRALEVAQHKCSVATRNLERLSPPPRADKGCKDAVLRILYWLPCGPTPPPVDPEAAAKAKAAELAWINATALAKVTAAALLKAEAATTVKTNAMAAATTKFNLKSRANETTMSAVAATTKTKVALEATFSREDTALVRRVTQWCHAVAWREPSLAELDCHMFVSAKRHVDHVMETSYSPMAAQRALVAATTAFTNGWQPLLDQIQALILARVRCVVCTAACAATLQDRLARISGDSQPEPSKSSKAADLQFEFSHVVLDEAGAMLEPDVIGTIIHGCRFLLCVGDHLQLAPFTKWRQANEFKFTQSLLQRLAHATPDRTRNMMTTQYRMHPAIADVVSSLTYRNKLKTASTVQMARRRTTPLQFIHVNGREESKGTSFLNKDEMDRVVEVVRRERTTHPTLSINVICFHKPQYVALQRLCQAEPALASVDVVTVDAMQGREADVVVLSCVRTDGHVGFLANRPRINVALSRAKEALYIVGHG</sequence>
<proteinExistence type="predicted"/>
<evidence type="ECO:0000256" key="1">
    <source>
        <dbReference type="SAM" id="Coils"/>
    </source>
</evidence>
<feature type="domain" description="DNA2/NAM7 helicase-like C-terminal" evidence="3">
    <location>
        <begin position="715"/>
        <end position="892"/>
    </location>
</feature>
<dbReference type="PANTHER" id="PTHR10887">
    <property type="entry name" value="DNA2/NAM7 HELICASE FAMILY"/>
    <property type="match status" value="1"/>
</dbReference>
<protein>
    <recommendedName>
        <fullName evidence="5">AAA+ ATPase domain-containing protein</fullName>
    </recommendedName>
</protein>
<feature type="non-terminal residue" evidence="4">
    <location>
        <position position="893"/>
    </location>
</feature>
<dbReference type="SUPFAM" id="SSF52540">
    <property type="entry name" value="P-loop containing nucleoside triphosphate hydrolases"/>
    <property type="match status" value="1"/>
</dbReference>
<comment type="caution">
    <text evidence="4">The sequence shown here is derived from an EMBL/GenBank/DDBJ whole genome shotgun (WGS) entry which is preliminary data.</text>
</comment>
<dbReference type="EMBL" id="VJMH01005800">
    <property type="protein sequence ID" value="KAF0692875.1"/>
    <property type="molecule type" value="Genomic_DNA"/>
</dbReference>
<dbReference type="InterPro" id="IPR027417">
    <property type="entry name" value="P-loop_NTPase"/>
</dbReference>
<feature type="domain" description="DNA2/NAM7 helicase helicase" evidence="2">
    <location>
        <begin position="546"/>
        <end position="704"/>
    </location>
</feature>
<organism evidence="4">
    <name type="scientific">Aphanomyces stellatus</name>
    <dbReference type="NCBI Taxonomy" id="120398"/>
    <lineage>
        <taxon>Eukaryota</taxon>
        <taxon>Sar</taxon>
        <taxon>Stramenopiles</taxon>
        <taxon>Oomycota</taxon>
        <taxon>Saprolegniomycetes</taxon>
        <taxon>Saprolegniales</taxon>
        <taxon>Verrucalvaceae</taxon>
        <taxon>Aphanomyces</taxon>
    </lineage>
</organism>
<evidence type="ECO:0008006" key="5">
    <source>
        <dbReference type="Google" id="ProtNLM"/>
    </source>
</evidence>
<keyword evidence="1" id="KW-0175">Coiled coil</keyword>
<dbReference type="GO" id="GO:0004386">
    <property type="term" value="F:helicase activity"/>
    <property type="evidence" value="ECO:0007669"/>
    <property type="project" value="InterPro"/>
</dbReference>
<dbReference type="InterPro" id="IPR041677">
    <property type="entry name" value="DNA2/NAM7_AAA_11"/>
</dbReference>
<dbReference type="Pfam" id="PF13087">
    <property type="entry name" value="AAA_12"/>
    <property type="match status" value="1"/>
</dbReference>
<dbReference type="InterPro" id="IPR047187">
    <property type="entry name" value="SF1_C_Upf1"/>
</dbReference>
<reference evidence="4" key="1">
    <citation type="submission" date="2019-06" db="EMBL/GenBank/DDBJ databases">
        <title>Genomics analysis of Aphanomyces spp. identifies a new class of oomycete effector associated with host adaptation.</title>
        <authorList>
            <person name="Gaulin E."/>
        </authorList>
    </citation>
    <scope>NUCLEOTIDE SEQUENCE</scope>
    <source>
        <strain evidence="4">CBS 578.67</strain>
    </source>
</reference>
<evidence type="ECO:0000259" key="2">
    <source>
        <dbReference type="Pfam" id="PF13086"/>
    </source>
</evidence>
<dbReference type="Gene3D" id="3.40.50.300">
    <property type="entry name" value="P-loop containing nucleotide triphosphate hydrolases"/>
    <property type="match status" value="3"/>
</dbReference>
<evidence type="ECO:0000313" key="4">
    <source>
        <dbReference type="EMBL" id="KAF0692875.1"/>
    </source>
</evidence>
<dbReference type="OrthoDB" id="76237at2759"/>
<dbReference type="CDD" id="cd18808">
    <property type="entry name" value="SF1_C_Upf1"/>
    <property type="match status" value="1"/>
</dbReference>
<dbReference type="PANTHER" id="PTHR10887:SF495">
    <property type="entry name" value="HELICASE SENATAXIN ISOFORM X1-RELATED"/>
    <property type="match status" value="1"/>
</dbReference>
<gene>
    <name evidence="4" type="ORF">As57867_016041</name>
</gene>
<dbReference type="Pfam" id="PF13086">
    <property type="entry name" value="AAA_11"/>
    <property type="match status" value="2"/>
</dbReference>
<accession>A0A6A4YBF6</accession>
<dbReference type="InterPro" id="IPR045055">
    <property type="entry name" value="DNA2/NAM7-like"/>
</dbReference>
<feature type="domain" description="DNA2/NAM7 helicase helicase" evidence="2">
    <location>
        <begin position="247"/>
        <end position="415"/>
    </location>
</feature>
<dbReference type="AlphaFoldDB" id="A0A6A4YBF6"/>
<feature type="coiled-coil region" evidence="1">
    <location>
        <begin position="387"/>
        <end position="428"/>
    </location>
</feature>